<dbReference type="RefSeq" id="WP_205177905.1">
    <property type="nucleotide sequence ID" value="NZ_JAFBFH010000001.1"/>
</dbReference>
<evidence type="ECO:0000313" key="3">
    <source>
        <dbReference type="EMBL" id="MBM7713212.1"/>
    </source>
</evidence>
<sequence>MLFYIVDDDEATRSMLTEMIEDEELGKIVGEAENGALLDEDFASLKRANILLIDLLMPVRDGIETIRHIKPSFSGKIIMISQVESKELVGCAYSHGVEYYITKPINRFEVISVIKRVIERIYLEQTIQNIHKSVSNVFEPQTSEYQKDKSLEHQFMLSGQYLLSKLGIVGENGYQDLLDILNYLFTDSAKKKAEYDFPHLKDIFLAVCRKNKESPPDPLDLKREIKAAEQRVRRAIYQSLNHLSALGLTDFANPIFEHYAPKFFDFTMVRKRMAEIKSGQANPSSNIRVNTKKFIQVLYFETQYVTFEKSR</sequence>
<protein>
    <submittedName>
        <fullName evidence="3">Two-component system response regulator YcbB</fullName>
    </submittedName>
</protein>
<dbReference type="SUPFAM" id="SSF52172">
    <property type="entry name" value="CheY-like"/>
    <property type="match status" value="1"/>
</dbReference>
<feature type="domain" description="Response regulatory" evidence="2">
    <location>
        <begin position="2"/>
        <end position="118"/>
    </location>
</feature>
<organism evidence="3 4">
    <name type="scientific">Siminovitchia thermophila</name>
    <dbReference type="NCBI Taxonomy" id="1245522"/>
    <lineage>
        <taxon>Bacteria</taxon>
        <taxon>Bacillati</taxon>
        <taxon>Bacillota</taxon>
        <taxon>Bacilli</taxon>
        <taxon>Bacillales</taxon>
        <taxon>Bacillaceae</taxon>
        <taxon>Siminovitchia</taxon>
    </lineage>
</organism>
<reference evidence="3 4" key="1">
    <citation type="submission" date="2021-01" db="EMBL/GenBank/DDBJ databases">
        <title>Genomic Encyclopedia of Type Strains, Phase IV (KMG-IV): sequencing the most valuable type-strain genomes for metagenomic binning, comparative biology and taxonomic classification.</title>
        <authorList>
            <person name="Goeker M."/>
        </authorList>
    </citation>
    <scope>NUCLEOTIDE SEQUENCE [LARGE SCALE GENOMIC DNA]</scope>
    <source>
        <strain evidence="3 4">DSM 105453</strain>
    </source>
</reference>
<dbReference type="PANTHER" id="PTHR43228:SF8">
    <property type="entry name" value="TRANSCRIPTIONAL REGULATORY PROTEIN GLNL"/>
    <property type="match status" value="1"/>
</dbReference>
<dbReference type="Proteomes" id="UP000823485">
    <property type="component" value="Unassembled WGS sequence"/>
</dbReference>
<evidence type="ECO:0000256" key="1">
    <source>
        <dbReference type="PROSITE-ProRule" id="PRU00169"/>
    </source>
</evidence>
<dbReference type="InterPro" id="IPR001789">
    <property type="entry name" value="Sig_transdc_resp-reg_receiver"/>
</dbReference>
<accession>A0ABS2R0P1</accession>
<comment type="caution">
    <text evidence="3">The sequence shown here is derived from an EMBL/GenBank/DDBJ whole genome shotgun (WGS) entry which is preliminary data.</text>
</comment>
<dbReference type="InterPro" id="IPR052048">
    <property type="entry name" value="ST_Response_Regulator"/>
</dbReference>
<proteinExistence type="predicted"/>
<keyword evidence="4" id="KW-1185">Reference proteome</keyword>
<evidence type="ECO:0000313" key="4">
    <source>
        <dbReference type="Proteomes" id="UP000823485"/>
    </source>
</evidence>
<dbReference type="Pfam" id="PF00072">
    <property type="entry name" value="Response_reg"/>
    <property type="match status" value="1"/>
</dbReference>
<dbReference type="EMBL" id="JAFBFH010000001">
    <property type="protein sequence ID" value="MBM7713212.1"/>
    <property type="molecule type" value="Genomic_DNA"/>
</dbReference>
<dbReference type="SMART" id="SM00448">
    <property type="entry name" value="REC"/>
    <property type="match status" value="1"/>
</dbReference>
<keyword evidence="1" id="KW-0597">Phosphoprotein</keyword>
<evidence type="ECO:0000259" key="2">
    <source>
        <dbReference type="PROSITE" id="PS50110"/>
    </source>
</evidence>
<dbReference type="Pfam" id="PF08664">
    <property type="entry name" value="YcbB"/>
    <property type="match status" value="1"/>
</dbReference>
<dbReference type="InterPro" id="IPR013972">
    <property type="entry name" value="YcbB"/>
</dbReference>
<dbReference type="PANTHER" id="PTHR43228">
    <property type="entry name" value="TWO-COMPONENT RESPONSE REGULATOR"/>
    <property type="match status" value="1"/>
</dbReference>
<feature type="modified residue" description="4-aspartylphosphate" evidence="1">
    <location>
        <position position="54"/>
    </location>
</feature>
<dbReference type="PROSITE" id="PS50110">
    <property type="entry name" value="RESPONSE_REGULATORY"/>
    <property type="match status" value="1"/>
</dbReference>
<dbReference type="Gene3D" id="3.40.50.2300">
    <property type="match status" value="1"/>
</dbReference>
<name>A0ABS2R0P1_9BACI</name>
<gene>
    <name evidence="3" type="ORF">JOC94_000178</name>
</gene>
<dbReference type="InterPro" id="IPR011006">
    <property type="entry name" value="CheY-like_superfamily"/>
</dbReference>